<dbReference type="InterPro" id="IPR000595">
    <property type="entry name" value="cNMP-bd_dom"/>
</dbReference>
<dbReference type="GO" id="GO:0044877">
    <property type="term" value="F:protein-containing complex binding"/>
    <property type="evidence" value="ECO:0007669"/>
    <property type="project" value="TreeGrafter"/>
</dbReference>
<evidence type="ECO:0000313" key="4">
    <source>
        <dbReference type="EMBL" id="GMI26240.1"/>
    </source>
</evidence>
<comment type="caution">
    <text evidence="4">The sequence shown here is derived from an EMBL/GenBank/DDBJ whole genome shotgun (WGS) entry which is preliminary data.</text>
</comment>
<dbReference type="CDD" id="cd00038">
    <property type="entry name" value="CAP_ED"/>
    <property type="match status" value="1"/>
</dbReference>
<dbReference type="SUPFAM" id="SSF51206">
    <property type="entry name" value="cAMP-binding domain-like"/>
    <property type="match status" value="1"/>
</dbReference>
<dbReference type="PANTHER" id="PTHR45638">
    <property type="entry name" value="CYCLIC NUCLEOTIDE-GATED CATION CHANNEL SUBUNIT A"/>
    <property type="match status" value="1"/>
</dbReference>
<evidence type="ECO:0000259" key="3">
    <source>
        <dbReference type="PROSITE" id="PS50042"/>
    </source>
</evidence>
<dbReference type="Pfam" id="PF00027">
    <property type="entry name" value="cNMP_binding"/>
    <property type="match status" value="1"/>
</dbReference>
<keyword evidence="1" id="KW-0813">Transport</keyword>
<protein>
    <recommendedName>
        <fullName evidence="3">Cyclic nucleotide-binding domain-containing protein</fullName>
    </recommendedName>
</protein>
<gene>
    <name evidence="4" type="ORF">TrRE_jg5763</name>
</gene>
<dbReference type="Gene3D" id="2.60.120.10">
    <property type="entry name" value="Jelly Rolls"/>
    <property type="match status" value="1"/>
</dbReference>
<dbReference type="PROSITE" id="PS50042">
    <property type="entry name" value="CNMP_BINDING_3"/>
    <property type="match status" value="1"/>
</dbReference>
<feature type="non-terminal residue" evidence="4">
    <location>
        <position position="122"/>
    </location>
</feature>
<organism evidence="4 5">
    <name type="scientific">Triparma retinervis</name>
    <dbReference type="NCBI Taxonomy" id="2557542"/>
    <lineage>
        <taxon>Eukaryota</taxon>
        <taxon>Sar</taxon>
        <taxon>Stramenopiles</taxon>
        <taxon>Ochrophyta</taxon>
        <taxon>Bolidophyceae</taxon>
        <taxon>Parmales</taxon>
        <taxon>Triparmaceae</taxon>
        <taxon>Triparma</taxon>
    </lineage>
</organism>
<dbReference type="AlphaFoldDB" id="A0A9W7L420"/>
<keyword evidence="1" id="KW-0406">Ion transport</keyword>
<dbReference type="InterPro" id="IPR050866">
    <property type="entry name" value="CNG_cation_channel"/>
</dbReference>
<proteinExistence type="predicted"/>
<dbReference type="PANTHER" id="PTHR45638:SF11">
    <property type="entry name" value="CYCLIC NUCLEOTIDE-GATED CATION CHANNEL SUBUNIT A"/>
    <property type="match status" value="1"/>
</dbReference>
<feature type="compositionally biased region" description="Acidic residues" evidence="2">
    <location>
        <begin position="109"/>
        <end position="122"/>
    </location>
</feature>
<evidence type="ECO:0000313" key="5">
    <source>
        <dbReference type="Proteomes" id="UP001165082"/>
    </source>
</evidence>
<dbReference type="EMBL" id="BRXZ01008436">
    <property type="protein sequence ID" value="GMI26240.1"/>
    <property type="molecule type" value="Genomic_DNA"/>
</dbReference>
<reference evidence="4" key="1">
    <citation type="submission" date="2022-07" db="EMBL/GenBank/DDBJ databases">
        <title>Genome analysis of Parmales, a sister group of diatoms, reveals the evolutionary specialization of diatoms from phago-mixotrophs to photoautotrophs.</title>
        <authorList>
            <person name="Ban H."/>
            <person name="Sato S."/>
            <person name="Yoshikawa S."/>
            <person name="Kazumasa Y."/>
            <person name="Nakamura Y."/>
            <person name="Ichinomiya M."/>
            <person name="Saitoh K."/>
            <person name="Sato N."/>
            <person name="Blanc-Mathieu R."/>
            <person name="Endo H."/>
            <person name="Kuwata A."/>
            <person name="Ogata H."/>
        </authorList>
    </citation>
    <scope>NUCLEOTIDE SEQUENCE</scope>
</reference>
<accession>A0A9W7L420</accession>
<dbReference type="InterPro" id="IPR014710">
    <property type="entry name" value="RmlC-like_jellyroll"/>
</dbReference>
<keyword evidence="1" id="KW-1071">Ligand-gated ion channel</keyword>
<dbReference type="OrthoDB" id="421226at2759"/>
<evidence type="ECO:0000256" key="2">
    <source>
        <dbReference type="SAM" id="MobiDB-lite"/>
    </source>
</evidence>
<feature type="region of interest" description="Disordered" evidence="2">
    <location>
        <begin position="91"/>
        <end position="122"/>
    </location>
</feature>
<keyword evidence="5" id="KW-1185">Reference proteome</keyword>
<dbReference type="GO" id="GO:0005221">
    <property type="term" value="F:intracellularly cyclic nucleotide-activated monoatomic cation channel activity"/>
    <property type="evidence" value="ECO:0007669"/>
    <property type="project" value="InterPro"/>
</dbReference>
<name>A0A9W7L420_9STRA</name>
<evidence type="ECO:0000256" key="1">
    <source>
        <dbReference type="ARBA" id="ARBA00023286"/>
    </source>
</evidence>
<sequence length="122" mass="13550">MFFITNGIVFVKLQKPDGTTIKLAEMNRGAAFGEMGVLDDGSVRTCSIVAKTFCELDVLNKDDIDNIRAECADVDENLHAILAVRHAADKAREKSEKNITNALSGMKEENEEDEEDEKDENE</sequence>
<feature type="domain" description="Cyclic nucleotide-binding" evidence="3">
    <location>
        <begin position="1"/>
        <end position="85"/>
    </location>
</feature>
<keyword evidence="1" id="KW-0407">Ion channel</keyword>
<dbReference type="InterPro" id="IPR018490">
    <property type="entry name" value="cNMP-bd_dom_sf"/>
</dbReference>
<dbReference type="Proteomes" id="UP001165082">
    <property type="component" value="Unassembled WGS sequence"/>
</dbReference>